<dbReference type="CDD" id="cd02440">
    <property type="entry name" value="AdoMet_MTases"/>
    <property type="match status" value="1"/>
</dbReference>
<dbReference type="PANTHER" id="PTHR43591:SF10">
    <property type="entry name" value="ABC TRANSMEMBRANE TYPE-1 DOMAIN-CONTAINING PROTEIN-RELATED"/>
    <property type="match status" value="1"/>
</dbReference>
<dbReference type="PANTHER" id="PTHR43591">
    <property type="entry name" value="METHYLTRANSFERASE"/>
    <property type="match status" value="1"/>
</dbReference>
<dbReference type="OrthoDB" id="2013972at2759"/>
<dbReference type="AlphaFoldDB" id="A0A1G4AZ03"/>
<gene>
    <name evidence="2" type="ORF">CORC01_10289</name>
</gene>
<dbReference type="Pfam" id="PF13489">
    <property type="entry name" value="Methyltransf_23"/>
    <property type="match status" value="1"/>
</dbReference>
<protein>
    <submittedName>
        <fullName evidence="2">Methyltransferase domain-containing protein</fullName>
    </submittedName>
</protein>
<reference evidence="2 3" key="1">
    <citation type="submission" date="2016-09" db="EMBL/GenBank/DDBJ databases">
        <authorList>
            <person name="Capua I."/>
            <person name="De Benedictis P."/>
            <person name="Joannis T."/>
            <person name="Lombin L.H."/>
            <person name="Cattoli G."/>
        </authorList>
    </citation>
    <scope>NUCLEOTIDE SEQUENCE [LARGE SCALE GENOMIC DNA]</scope>
    <source>
        <strain evidence="2 3">IMI 309357</strain>
    </source>
</reference>
<keyword evidence="3" id="KW-1185">Reference proteome</keyword>
<dbReference type="STRING" id="1209926.A0A1G4AZ03"/>
<comment type="caution">
    <text evidence="2">The sequence shown here is derived from an EMBL/GenBank/DDBJ whole genome shotgun (WGS) entry which is preliminary data.</text>
</comment>
<evidence type="ECO:0000313" key="3">
    <source>
        <dbReference type="Proteomes" id="UP000176998"/>
    </source>
</evidence>
<keyword evidence="2" id="KW-0808">Transferase</keyword>
<sequence length="313" mass="35215">MILTTSSRSTYTATLTSSVLDYPTEYGRRYHAFRAGAYLAPNDESEMDRLDLNHMLVMKTIGRKLFLAPVPPQSTHRILDIGTGTGIWAIEAADVFQNAEILGIDLSAIQPSWVPPNVKFEVDDVESPWVHGYLFDFIFCRYMAASIADWEKLVKNTFDNLAPGGWVEFQDYKISMVSDDGTFTKDHHTAKWMSLLMEACEKVGRDACPGPKLEGWVREAGFANVVHQEFKMPIGPWPKDPHLKDVGMTNLIQLLDGLEGFSLRTFCGVLGWTKEEVTILLAQVRNELKSCGFNAYSAIHVVYAQKPEEVEEN</sequence>
<dbReference type="GO" id="GO:0008168">
    <property type="term" value="F:methyltransferase activity"/>
    <property type="evidence" value="ECO:0007669"/>
    <property type="project" value="UniProtKB-KW"/>
</dbReference>
<dbReference type="SUPFAM" id="SSF53335">
    <property type="entry name" value="S-adenosyl-L-methionine-dependent methyltransferases"/>
    <property type="match status" value="1"/>
</dbReference>
<dbReference type="Proteomes" id="UP000176998">
    <property type="component" value="Unassembled WGS sequence"/>
</dbReference>
<accession>A0A1G4AZ03</accession>
<name>A0A1G4AZ03_9PEZI</name>
<proteinExistence type="inferred from homology"/>
<evidence type="ECO:0000256" key="1">
    <source>
        <dbReference type="ARBA" id="ARBA00038158"/>
    </source>
</evidence>
<dbReference type="Gene3D" id="3.40.50.150">
    <property type="entry name" value="Vaccinia Virus protein VP39"/>
    <property type="match status" value="1"/>
</dbReference>
<dbReference type="GO" id="GO:0032259">
    <property type="term" value="P:methylation"/>
    <property type="evidence" value="ECO:0007669"/>
    <property type="project" value="UniProtKB-KW"/>
</dbReference>
<dbReference type="InterPro" id="IPR029063">
    <property type="entry name" value="SAM-dependent_MTases_sf"/>
</dbReference>
<evidence type="ECO:0000313" key="2">
    <source>
        <dbReference type="EMBL" id="OHE94361.1"/>
    </source>
</evidence>
<dbReference type="GeneID" id="34563427"/>
<organism evidence="2 3">
    <name type="scientific">Colletotrichum orchidophilum</name>
    <dbReference type="NCBI Taxonomy" id="1209926"/>
    <lineage>
        <taxon>Eukaryota</taxon>
        <taxon>Fungi</taxon>
        <taxon>Dikarya</taxon>
        <taxon>Ascomycota</taxon>
        <taxon>Pezizomycotina</taxon>
        <taxon>Sordariomycetes</taxon>
        <taxon>Hypocreomycetidae</taxon>
        <taxon>Glomerellales</taxon>
        <taxon>Glomerellaceae</taxon>
        <taxon>Colletotrichum</taxon>
    </lineage>
</organism>
<dbReference type="RefSeq" id="XP_022471524.1">
    <property type="nucleotide sequence ID" value="XM_022621917.1"/>
</dbReference>
<keyword evidence="2" id="KW-0489">Methyltransferase</keyword>
<dbReference type="EMBL" id="MJBS01000101">
    <property type="protein sequence ID" value="OHE94361.1"/>
    <property type="molecule type" value="Genomic_DNA"/>
</dbReference>
<comment type="similarity">
    <text evidence="1">Belongs to the methyltransferase superfamily. LaeA methyltransferase family.</text>
</comment>